<dbReference type="Proteomes" id="UP001596084">
    <property type="component" value="Unassembled WGS sequence"/>
</dbReference>
<keyword evidence="1" id="KW-1133">Transmembrane helix</keyword>
<name>A0ABW0QF49_9BURK</name>
<proteinExistence type="predicted"/>
<evidence type="ECO:0000313" key="3">
    <source>
        <dbReference type="Proteomes" id="UP001596084"/>
    </source>
</evidence>
<feature type="transmembrane region" description="Helical" evidence="1">
    <location>
        <begin position="91"/>
        <end position="109"/>
    </location>
</feature>
<organism evidence="2 3">
    <name type="scientific">Polaromonas jejuensis</name>
    <dbReference type="NCBI Taxonomy" id="457502"/>
    <lineage>
        <taxon>Bacteria</taxon>
        <taxon>Pseudomonadati</taxon>
        <taxon>Pseudomonadota</taxon>
        <taxon>Betaproteobacteria</taxon>
        <taxon>Burkholderiales</taxon>
        <taxon>Comamonadaceae</taxon>
        <taxon>Polaromonas</taxon>
    </lineage>
</organism>
<keyword evidence="3" id="KW-1185">Reference proteome</keyword>
<accession>A0ABW0QF49</accession>
<evidence type="ECO:0000313" key="2">
    <source>
        <dbReference type="EMBL" id="MFC5523220.1"/>
    </source>
</evidence>
<dbReference type="EMBL" id="JBHSMX010000064">
    <property type="protein sequence ID" value="MFC5523220.1"/>
    <property type="molecule type" value="Genomic_DNA"/>
</dbReference>
<keyword evidence="1" id="KW-0812">Transmembrane</keyword>
<feature type="transmembrane region" description="Helical" evidence="1">
    <location>
        <begin position="60"/>
        <end position="79"/>
    </location>
</feature>
<protein>
    <submittedName>
        <fullName evidence="2">DoxX family membrane protein</fullName>
    </submittedName>
</protein>
<reference evidence="3" key="1">
    <citation type="journal article" date="2019" name="Int. J. Syst. Evol. Microbiol.">
        <title>The Global Catalogue of Microorganisms (GCM) 10K type strain sequencing project: providing services to taxonomists for standard genome sequencing and annotation.</title>
        <authorList>
            <consortium name="The Broad Institute Genomics Platform"/>
            <consortium name="The Broad Institute Genome Sequencing Center for Infectious Disease"/>
            <person name="Wu L."/>
            <person name="Ma J."/>
        </authorList>
    </citation>
    <scope>NUCLEOTIDE SEQUENCE [LARGE SCALE GENOMIC DNA]</scope>
    <source>
        <strain evidence="3">CGMCC 4.7277</strain>
    </source>
</reference>
<comment type="caution">
    <text evidence="2">The sequence shown here is derived from an EMBL/GenBank/DDBJ whole genome shotgun (WGS) entry which is preliminary data.</text>
</comment>
<gene>
    <name evidence="2" type="ORF">ACFPP7_20225</name>
</gene>
<sequence length="117" mass="12199">MSTLSAFILGRVLLALAFAGPGAAHFMASLRQRNHAAAAIGAAEVAAGLALMLGWQLRWLALAAAVFLIVDALVAHAFWNAVPQDQRNQLLHFFKNIALAGAFILLGAVDGQAPAGQ</sequence>
<keyword evidence="1" id="KW-0472">Membrane</keyword>
<evidence type="ECO:0000256" key="1">
    <source>
        <dbReference type="SAM" id="Phobius"/>
    </source>
</evidence>
<dbReference type="RefSeq" id="WP_068834042.1">
    <property type="nucleotide sequence ID" value="NZ_JBHSMX010000064.1"/>
</dbReference>